<protein>
    <recommendedName>
        <fullName evidence="2">histidine kinase</fullName>
        <ecNumber evidence="2">2.7.13.3</ecNumber>
    </recommendedName>
</protein>
<evidence type="ECO:0000256" key="5">
    <source>
        <dbReference type="ARBA" id="ARBA00023012"/>
    </source>
</evidence>
<dbReference type="Proteomes" id="UP000535589">
    <property type="component" value="Unassembled WGS sequence"/>
</dbReference>
<keyword evidence="5" id="KW-0902">Two-component regulatory system</keyword>
<dbReference type="AlphaFoldDB" id="A0A7X8TPW4"/>
<reference evidence="9 10" key="1">
    <citation type="submission" date="2020-04" db="EMBL/GenBank/DDBJ databases">
        <title>Vibrio sp. SM6, a novel species isolated from seawater.</title>
        <authorList>
            <person name="Wang X."/>
        </authorList>
    </citation>
    <scope>NUCLEOTIDE SEQUENCE [LARGE SCALE GENOMIC DNA]</scope>
    <source>
        <strain evidence="9 10">SM6</strain>
    </source>
</reference>
<dbReference type="Gene3D" id="3.40.50.2300">
    <property type="match status" value="1"/>
</dbReference>
<feature type="domain" description="Response regulatory" evidence="8">
    <location>
        <begin position="455"/>
        <end position="569"/>
    </location>
</feature>
<dbReference type="InterPro" id="IPR036890">
    <property type="entry name" value="HATPase_C_sf"/>
</dbReference>
<dbReference type="Gene3D" id="1.10.287.130">
    <property type="match status" value="1"/>
</dbReference>
<dbReference type="EMBL" id="JABAIK010000005">
    <property type="protein sequence ID" value="NLS12636.1"/>
    <property type="molecule type" value="Genomic_DNA"/>
</dbReference>
<comment type="catalytic activity">
    <reaction evidence="1">
        <text>ATP + protein L-histidine = ADP + protein N-phospho-L-histidine.</text>
        <dbReference type="EC" id="2.7.13.3"/>
    </reaction>
</comment>
<dbReference type="SMART" id="SM00448">
    <property type="entry name" value="REC"/>
    <property type="match status" value="1"/>
</dbReference>
<dbReference type="SUPFAM" id="SSF52172">
    <property type="entry name" value="CheY-like"/>
    <property type="match status" value="1"/>
</dbReference>
<dbReference type="SUPFAM" id="SSF55874">
    <property type="entry name" value="ATPase domain of HSP90 chaperone/DNA topoisomerase II/histidine kinase"/>
    <property type="match status" value="1"/>
</dbReference>
<evidence type="ECO:0000259" key="7">
    <source>
        <dbReference type="PROSITE" id="PS50109"/>
    </source>
</evidence>
<dbReference type="Gene3D" id="3.30.565.10">
    <property type="entry name" value="Histidine kinase-like ATPase, C-terminal domain"/>
    <property type="match status" value="1"/>
</dbReference>
<evidence type="ECO:0000259" key="8">
    <source>
        <dbReference type="PROSITE" id="PS50110"/>
    </source>
</evidence>
<feature type="modified residue" description="4-aspartylphosphate" evidence="6">
    <location>
        <position position="504"/>
    </location>
</feature>
<evidence type="ECO:0000256" key="6">
    <source>
        <dbReference type="PROSITE-ProRule" id="PRU00169"/>
    </source>
</evidence>
<feature type="domain" description="Histidine kinase" evidence="7">
    <location>
        <begin position="216"/>
        <end position="432"/>
    </location>
</feature>
<sequence length="570" mass="64487">MAGSNPLERKLRREMAARKEAEKLLEQKSLELYEANQHLHSALKHLEVKSEADLAKFEFEEYVDTVLIEFGRTFLSTSLSDILISRFLEKLLGSSVVAEVALSFDSDAFDTDKVPNIRRRQFGSASLLNMISQTLHPVWHNHILTLPILLENEWIGGWAFAIQPNEIDQNFIANQMSLMVDLVNSALTRQRLSERQIELRKRAEESERSTREFVAMINHELRTPLNGVLGSAELLDKTALTSEQHDYLSNLRHGGELLRVIINDLLDYSKMNAGLMEIVPKTFSWVTLESAMRGIFTAKAQDKGLHYRIERQGEIPKLLWADVERIKQILVNLLGNAFKFTHQGEVSLTSQWHNDRLTLTVQDSGIGIPQQAMATLFEPFIQVDRTTTRSYEGSGLGLAICHNLVELMDGRIECHSQIDVGTKFIVQIPAPCSDKQTQTHQLKSQEAKASQSVLKLLVVDDIRMNQIIVSQMLKKMGIAHDICSNGLEAIAAVNEGQYDLIFMDCRMPMMDGYTATESLRQDGFQPPIVALTAGTTLEERERCLECGMNDILTKPYTAQDIELMLGKWLY</sequence>
<accession>A0A7X8TPW4</accession>
<dbReference type="SMART" id="SM00388">
    <property type="entry name" value="HisKA"/>
    <property type="match status" value="1"/>
</dbReference>
<name>A0A7X8TPW4_9VIBR</name>
<dbReference type="SMART" id="SM00387">
    <property type="entry name" value="HATPase_c"/>
    <property type="match status" value="1"/>
</dbReference>
<organism evidence="9 10">
    <name type="scientific">Vibrio agarilyticus</name>
    <dbReference type="NCBI Taxonomy" id="2726741"/>
    <lineage>
        <taxon>Bacteria</taxon>
        <taxon>Pseudomonadati</taxon>
        <taxon>Pseudomonadota</taxon>
        <taxon>Gammaproteobacteria</taxon>
        <taxon>Vibrionales</taxon>
        <taxon>Vibrionaceae</taxon>
        <taxon>Vibrio</taxon>
    </lineage>
</organism>
<dbReference type="PROSITE" id="PS50109">
    <property type="entry name" value="HIS_KIN"/>
    <property type="match status" value="1"/>
</dbReference>
<dbReference type="EC" id="2.7.13.3" evidence="2"/>
<evidence type="ECO:0000313" key="9">
    <source>
        <dbReference type="EMBL" id="NLS12636.1"/>
    </source>
</evidence>
<keyword evidence="4" id="KW-0378">Hydrolase</keyword>
<gene>
    <name evidence="9" type="ORF">HGP28_06925</name>
</gene>
<dbReference type="PROSITE" id="PS50110">
    <property type="entry name" value="RESPONSE_REGULATORY"/>
    <property type="match status" value="1"/>
</dbReference>
<dbReference type="RefSeq" id="WP_168835786.1">
    <property type="nucleotide sequence ID" value="NZ_JABAIK010000005.1"/>
</dbReference>
<dbReference type="CDD" id="cd17546">
    <property type="entry name" value="REC_hyHK_CKI1_RcsC-like"/>
    <property type="match status" value="1"/>
</dbReference>
<dbReference type="GO" id="GO:0000155">
    <property type="term" value="F:phosphorelay sensor kinase activity"/>
    <property type="evidence" value="ECO:0007669"/>
    <property type="project" value="InterPro"/>
</dbReference>
<proteinExistence type="predicted"/>
<dbReference type="PANTHER" id="PTHR45339:SF1">
    <property type="entry name" value="HYBRID SIGNAL TRANSDUCTION HISTIDINE KINASE J"/>
    <property type="match status" value="1"/>
</dbReference>
<dbReference type="InterPro" id="IPR003594">
    <property type="entry name" value="HATPase_dom"/>
</dbReference>
<dbReference type="InterPro" id="IPR011006">
    <property type="entry name" value="CheY-like_superfamily"/>
</dbReference>
<keyword evidence="3 6" id="KW-0597">Phosphoprotein</keyword>
<dbReference type="Pfam" id="PF00072">
    <property type="entry name" value="Response_reg"/>
    <property type="match status" value="1"/>
</dbReference>
<comment type="caution">
    <text evidence="9">The sequence shown here is derived from an EMBL/GenBank/DDBJ whole genome shotgun (WGS) entry which is preliminary data.</text>
</comment>
<evidence type="ECO:0000256" key="2">
    <source>
        <dbReference type="ARBA" id="ARBA00012438"/>
    </source>
</evidence>
<dbReference type="Pfam" id="PF02518">
    <property type="entry name" value="HATPase_c"/>
    <property type="match status" value="1"/>
</dbReference>
<dbReference type="FunFam" id="3.30.565.10:FF:000010">
    <property type="entry name" value="Sensor histidine kinase RcsC"/>
    <property type="match status" value="1"/>
</dbReference>
<dbReference type="CDD" id="cd16922">
    <property type="entry name" value="HATPase_EvgS-ArcB-TorS-like"/>
    <property type="match status" value="1"/>
</dbReference>
<dbReference type="Pfam" id="PF00512">
    <property type="entry name" value="HisKA"/>
    <property type="match status" value="1"/>
</dbReference>
<dbReference type="InterPro" id="IPR036097">
    <property type="entry name" value="HisK_dim/P_sf"/>
</dbReference>
<dbReference type="PRINTS" id="PR00344">
    <property type="entry name" value="BCTRLSENSOR"/>
</dbReference>
<dbReference type="InterPro" id="IPR004358">
    <property type="entry name" value="Sig_transdc_His_kin-like_C"/>
</dbReference>
<evidence type="ECO:0000256" key="1">
    <source>
        <dbReference type="ARBA" id="ARBA00000085"/>
    </source>
</evidence>
<evidence type="ECO:0000313" key="10">
    <source>
        <dbReference type="Proteomes" id="UP000535589"/>
    </source>
</evidence>
<dbReference type="InterPro" id="IPR003661">
    <property type="entry name" value="HisK_dim/P_dom"/>
</dbReference>
<dbReference type="PANTHER" id="PTHR45339">
    <property type="entry name" value="HYBRID SIGNAL TRANSDUCTION HISTIDINE KINASE J"/>
    <property type="match status" value="1"/>
</dbReference>
<dbReference type="SUPFAM" id="SSF47384">
    <property type="entry name" value="Homodimeric domain of signal transducing histidine kinase"/>
    <property type="match status" value="1"/>
</dbReference>
<evidence type="ECO:0000256" key="3">
    <source>
        <dbReference type="ARBA" id="ARBA00022553"/>
    </source>
</evidence>
<dbReference type="GO" id="GO:0016787">
    <property type="term" value="F:hydrolase activity"/>
    <property type="evidence" value="ECO:0007669"/>
    <property type="project" value="UniProtKB-KW"/>
</dbReference>
<dbReference type="CDD" id="cd00082">
    <property type="entry name" value="HisKA"/>
    <property type="match status" value="1"/>
</dbReference>
<dbReference type="InterPro" id="IPR001789">
    <property type="entry name" value="Sig_transdc_resp-reg_receiver"/>
</dbReference>
<keyword evidence="10" id="KW-1185">Reference proteome</keyword>
<evidence type="ECO:0000256" key="4">
    <source>
        <dbReference type="ARBA" id="ARBA00022801"/>
    </source>
</evidence>
<dbReference type="InterPro" id="IPR005467">
    <property type="entry name" value="His_kinase_dom"/>
</dbReference>